<dbReference type="InterPro" id="IPR001537">
    <property type="entry name" value="SpoU_MeTrfase"/>
</dbReference>
<dbReference type="InterPro" id="IPR051259">
    <property type="entry name" value="rRNA_Methyltransferase"/>
</dbReference>
<dbReference type="InterPro" id="IPR029028">
    <property type="entry name" value="Alpha/beta_knot_MTases"/>
</dbReference>
<keyword evidence="1" id="KW-0489">Methyltransferase</keyword>
<dbReference type="Gene3D" id="3.40.1280.10">
    <property type="match status" value="1"/>
</dbReference>
<dbReference type="PANTHER" id="PTHR43191">
    <property type="entry name" value="RRNA METHYLTRANSFERASE 3"/>
    <property type="match status" value="1"/>
</dbReference>
<accession>A0A7S3PXC9</accession>
<sequence length="411" mass="45686">MMSSLSIFRIILMKMLILNLVRHIAGFTCSAIKSSSRNSELGSTVPKQLKTHTITRASLQMLRFRDIYSHESSRPNLKLFSTDTHQGGEKADVENFEKSVGLESVELNETLSESERLYRTEALHQQLNIVGIDAESLAVAVNKSMTTLEGNDPYFGKSAIKAYKTFVYPRPSKIDAARNQDAEVAASRTARQIDFLAKRHRSHEAEWVRHTDTDVGMVELANANEQRKLFPMIVLLDNVRSAFNVGSIFRTADASGCSMVITTGITPSPNGSGREKLSKSALFADKVVETKHFITTKDAVDYIKEEHPGFSLIGMETTDLSRCYTSITYPGRGLYTEKNRGELQWPDAGVVVVLGNEVHGVDTEILPLLDHIAEIPMFGKKNSLNIAACAPVVLYEILRQWGDLDSDESQI</sequence>
<dbReference type="GO" id="GO:0006396">
    <property type="term" value="P:RNA processing"/>
    <property type="evidence" value="ECO:0007669"/>
    <property type="project" value="InterPro"/>
</dbReference>
<dbReference type="GO" id="GO:0032259">
    <property type="term" value="P:methylation"/>
    <property type="evidence" value="ECO:0007669"/>
    <property type="project" value="UniProtKB-KW"/>
</dbReference>
<feature type="chain" id="PRO_5030557647" description="tRNA/rRNA methyltransferase SpoU type domain-containing protein" evidence="3">
    <location>
        <begin position="27"/>
        <end position="411"/>
    </location>
</feature>
<dbReference type="Pfam" id="PF00588">
    <property type="entry name" value="SpoU_methylase"/>
    <property type="match status" value="1"/>
</dbReference>
<dbReference type="AlphaFoldDB" id="A0A7S3PXC9"/>
<keyword evidence="3" id="KW-0732">Signal</keyword>
<feature type="signal peptide" evidence="3">
    <location>
        <begin position="1"/>
        <end position="26"/>
    </location>
</feature>
<dbReference type="EMBL" id="HBIO01005040">
    <property type="protein sequence ID" value="CAE0458674.1"/>
    <property type="molecule type" value="Transcribed_RNA"/>
</dbReference>
<evidence type="ECO:0000313" key="5">
    <source>
        <dbReference type="EMBL" id="CAE0458674.1"/>
    </source>
</evidence>
<organism evidence="5">
    <name type="scientific">Chaetoceros debilis</name>
    <dbReference type="NCBI Taxonomy" id="122233"/>
    <lineage>
        <taxon>Eukaryota</taxon>
        <taxon>Sar</taxon>
        <taxon>Stramenopiles</taxon>
        <taxon>Ochrophyta</taxon>
        <taxon>Bacillariophyta</taxon>
        <taxon>Coscinodiscophyceae</taxon>
        <taxon>Chaetocerotophycidae</taxon>
        <taxon>Chaetocerotales</taxon>
        <taxon>Chaetocerotaceae</taxon>
        <taxon>Chaetoceros</taxon>
    </lineage>
</organism>
<evidence type="ECO:0000259" key="4">
    <source>
        <dbReference type="Pfam" id="PF00588"/>
    </source>
</evidence>
<evidence type="ECO:0000256" key="2">
    <source>
        <dbReference type="ARBA" id="ARBA00022679"/>
    </source>
</evidence>
<dbReference type="PANTHER" id="PTHR43191:SF7">
    <property type="entry name" value="OBP33PEP LIKE PROTEIN"/>
    <property type="match status" value="1"/>
</dbReference>
<evidence type="ECO:0000256" key="1">
    <source>
        <dbReference type="ARBA" id="ARBA00022603"/>
    </source>
</evidence>
<name>A0A7S3PXC9_9STRA</name>
<proteinExistence type="predicted"/>
<dbReference type="GO" id="GO:0008173">
    <property type="term" value="F:RNA methyltransferase activity"/>
    <property type="evidence" value="ECO:0007669"/>
    <property type="project" value="InterPro"/>
</dbReference>
<dbReference type="InterPro" id="IPR029026">
    <property type="entry name" value="tRNA_m1G_MTases_N"/>
</dbReference>
<evidence type="ECO:0000256" key="3">
    <source>
        <dbReference type="SAM" id="SignalP"/>
    </source>
</evidence>
<reference evidence="5" key="1">
    <citation type="submission" date="2021-01" db="EMBL/GenBank/DDBJ databases">
        <authorList>
            <person name="Corre E."/>
            <person name="Pelletier E."/>
            <person name="Niang G."/>
            <person name="Scheremetjew M."/>
            <person name="Finn R."/>
            <person name="Kale V."/>
            <person name="Holt S."/>
            <person name="Cochrane G."/>
            <person name="Meng A."/>
            <person name="Brown T."/>
            <person name="Cohen L."/>
        </authorList>
    </citation>
    <scope>NUCLEOTIDE SEQUENCE</scope>
    <source>
        <strain evidence="5">MM31A-1</strain>
    </source>
</reference>
<dbReference type="SUPFAM" id="SSF75217">
    <property type="entry name" value="alpha/beta knot"/>
    <property type="match status" value="1"/>
</dbReference>
<protein>
    <recommendedName>
        <fullName evidence="4">tRNA/rRNA methyltransferase SpoU type domain-containing protein</fullName>
    </recommendedName>
</protein>
<keyword evidence="2" id="KW-0808">Transferase</keyword>
<gene>
    <name evidence="5" type="ORF">CDEB00056_LOCUS3515</name>
</gene>
<dbReference type="GO" id="GO:0003723">
    <property type="term" value="F:RNA binding"/>
    <property type="evidence" value="ECO:0007669"/>
    <property type="project" value="InterPro"/>
</dbReference>
<feature type="domain" description="tRNA/rRNA methyltransferase SpoU type" evidence="4">
    <location>
        <begin position="232"/>
        <end position="395"/>
    </location>
</feature>